<protein>
    <recommendedName>
        <fullName evidence="3">Reverse transcriptase</fullName>
    </recommendedName>
</protein>
<reference evidence="1" key="1">
    <citation type="submission" date="2018-11" db="EMBL/GenBank/DDBJ databases">
        <authorList>
            <person name="Grassa J C."/>
        </authorList>
    </citation>
    <scope>NUCLEOTIDE SEQUENCE [LARGE SCALE GENOMIC DNA]</scope>
</reference>
<dbReference type="Proteomes" id="UP000596661">
    <property type="component" value="Chromosome 5"/>
</dbReference>
<dbReference type="EnsemblPlants" id="evm.model.05.1585">
    <property type="protein sequence ID" value="cds.evm.model.05.1585"/>
    <property type="gene ID" value="evm.TU.05.1585"/>
</dbReference>
<sequence length="274" mass="31801">MICQDLLRHYRRKTNRPSCIIKLDLQKAYDTIEWDFLEEMMQGLLFPSKFIKLVMTCVRTPRFSLMFNGTLHGYFESKRGLRQDFKSVYYLLKDLKLFSETSRLNPNATKSAMYRSNMPEDHVRRIMTISGFQHQSLPFTYLGVPIGAKRISGKECEILAEKMIARIKVWSSRILSFAGRVVLLNSVLMAIHSYWYQVLILPKKVVNNIEAICRNFLWNAKAEYHGPSAIAWDFICQPKAAGGIGFKDIASWNKAAMGKYIWATANKEDSMWMR</sequence>
<dbReference type="PANTHER" id="PTHR33116:SF84">
    <property type="entry name" value="RNA-DIRECTED DNA POLYMERASE"/>
    <property type="match status" value="1"/>
</dbReference>
<dbReference type="PANTHER" id="PTHR33116">
    <property type="entry name" value="REVERSE TRANSCRIPTASE ZINC-BINDING DOMAIN-CONTAINING PROTEIN-RELATED-RELATED"/>
    <property type="match status" value="1"/>
</dbReference>
<organism evidence="1 2">
    <name type="scientific">Cannabis sativa</name>
    <name type="common">Hemp</name>
    <name type="synonym">Marijuana</name>
    <dbReference type="NCBI Taxonomy" id="3483"/>
    <lineage>
        <taxon>Eukaryota</taxon>
        <taxon>Viridiplantae</taxon>
        <taxon>Streptophyta</taxon>
        <taxon>Embryophyta</taxon>
        <taxon>Tracheophyta</taxon>
        <taxon>Spermatophyta</taxon>
        <taxon>Magnoliopsida</taxon>
        <taxon>eudicotyledons</taxon>
        <taxon>Gunneridae</taxon>
        <taxon>Pentapetalae</taxon>
        <taxon>rosids</taxon>
        <taxon>fabids</taxon>
        <taxon>Rosales</taxon>
        <taxon>Cannabaceae</taxon>
        <taxon>Cannabis</taxon>
    </lineage>
</organism>
<dbReference type="Gramene" id="evm.model.05.1585">
    <property type="protein sequence ID" value="cds.evm.model.05.1585"/>
    <property type="gene ID" value="evm.TU.05.1585"/>
</dbReference>
<evidence type="ECO:0000313" key="2">
    <source>
        <dbReference type="Proteomes" id="UP000596661"/>
    </source>
</evidence>
<evidence type="ECO:0008006" key="3">
    <source>
        <dbReference type="Google" id="ProtNLM"/>
    </source>
</evidence>
<dbReference type="EMBL" id="UZAU01000542">
    <property type="status" value="NOT_ANNOTATED_CDS"/>
    <property type="molecule type" value="Genomic_DNA"/>
</dbReference>
<reference evidence="1" key="2">
    <citation type="submission" date="2021-03" db="UniProtKB">
        <authorList>
            <consortium name="EnsemblPlants"/>
        </authorList>
    </citation>
    <scope>IDENTIFICATION</scope>
</reference>
<evidence type="ECO:0000313" key="1">
    <source>
        <dbReference type="EnsemblPlants" id="cds.evm.model.05.1585"/>
    </source>
</evidence>
<dbReference type="OMA" id="GRINSWT"/>
<keyword evidence="2" id="KW-1185">Reference proteome</keyword>
<accession>A0A803PLX2</accession>
<name>A0A803PLX2_CANSA</name>
<proteinExistence type="predicted"/>
<dbReference type="AlphaFoldDB" id="A0A803PLX2"/>